<name>A0A922G1C7_CARIL</name>
<evidence type="ECO:0000256" key="8">
    <source>
        <dbReference type="ARBA" id="ARBA00022918"/>
    </source>
</evidence>
<protein>
    <recommendedName>
        <fullName evidence="10">Reverse transcriptase RNase H-like domain-containing protein</fullName>
    </recommendedName>
</protein>
<dbReference type="GO" id="GO:0004190">
    <property type="term" value="F:aspartic-type endopeptidase activity"/>
    <property type="evidence" value="ECO:0007669"/>
    <property type="project" value="UniProtKB-KW"/>
</dbReference>
<evidence type="ECO:0000313" key="11">
    <source>
        <dbReference type="EMBL" id="KAG6733054.1"/>
    </source>
</evidence>
<evidence type="ECO:0000259" key="10">
    <source>
        <dbReference type="Pfam" id="PF17917"/>
    </source>
</evidence>
<keyword evidence="1" id="KW-0645">Protease</keyword>
<keyword evidence="4" id="KW-0540">Nuclease</keyword>
<keyword evidence="8" id="KW-0695">RNA-directed DNA polymerase</keyword>
<dbReference type="EMBL" id="CM031825">
    <property type="protein sequence ID" value="KAG6733054.1"/>
    <property type="molecule type" value="Genomic_DNA"/>
</dbReference>
<dbReference type="GO" id="GO:0006508">
    <property type="term" value="P:proteolysis"/>
    <property type="evidence" value="ECO:0007669"/>
    <property type="project" value="UniProtKB-KW"/>
</dbReference>
<sequence>MVLAEEVNDLDYPQPMAMGEKFEKAAAKMTRNTAHSAVTGGDGASSRQIIMGNPTYQPASRMDSGIPGPINLDGCRLPPGYTSPTKMKAAVKEVDFLGATIADRKTLKGLRSWLGVINYTRAHIPKCGTLLGPLYQKVGAHGDKKWTDSDWRLVAQIKDMVQKLPDLELPPKECHIILETDGCMEGWGGICKWAPYKGTPKGKEKVCAYASGKFPNPKSTIDAEIYAVMETMESLKIYYLDQKEITIRTDCQAIISFHDKQSHKKPSRVRWMLFCDYITGTGICVKFEHIKGEDNQLADQLSRPSLVLRPNGTTVYPSEGAIIYNPDYFRQTKGVIVEYGEPPAVQYEPTRPIRSDKADELSGLARRIKEDAMEDFRASLASIEWILRKESDFCRRVATKDNWAGDVLPKLQLRQQLVEELVARANELSKLAGASV</sequence>
<evidence type="ECO:0000256" key="6">
    <source>
        <dbReference type="ARBA" id="ARBA00022759"/>
    </source>
</evidence>
<keyword evidence="5" id="KW-0064">Aspartyl protease</keyword>
<evidence type="ECO:0000256" key="4">
    <source>
        <dbReference type="ARBA" id="ARBA00022722"/>
    </source>
</evidence>
<dbReference type="InterPro" id="IPR041373">
    <property type="entry name" value="RT_RNaseH"/>
</dbReference>
<reference evidence="11" key="1">
    <citation type="submission" date="2021-01" db="EMBL/GenBank/DDBJ databases">
        <authorList>
            <person name="Lovell J.T."/>
            <person name="Bentley N."/>
            <person name="Bhattarai G."/>
            <person name="Jenkins J.W."/>
            <person name="Sreedasyam A."/>
            <person name="Alarcon Y."/>
            <person name="Bock C."/>
            <person name="Boston L."/>
            <person name="Carlson J."/>
            <person name="Cervantes K."/>
            <person name="Clermont K."/>
            <person name="Krom N."/>
            <person name="Kubenka K."/>
            <person name="Mamidi S."/>
            <person name="Mattison C."/>
            <person name="Monteros M."/>
            <person name="Pisani C."/>
            <person name="Plott C."/>
            <person name="Rajasekar S."/>
            <person name="Rhein H.S."/>
            <person name="Rohla C."/>
            <person name="Song M."/>
            <person name="Hilaire R.S."/>
            <person name="Shu S."/>
            <person name="Wells L."/>
            <person name="Wang X."/>
            <person name="Webber J."/>
            <person name="Heerema R.J."/>
            <person name="Klein P."/>
            <person name="Conner P."/>
            <person name="Grauke L."/>
            <person name="Grimwood J."/>
            <person name="Schmutz J."/>
            <person name="Randall J.J."/>
        </authorList>
    </citation>
    <scope>NUCLEOTIDE SEQUENCE</scope>
    <source>
        <tissue evidence="11">Leaf</tissue>
    </source>
</reference>
<gene>
    <name evidence="11" type="ORF">I3842_01G207800</name>
</gene>
<evidence type="ECO:0000256" key="7">
    <source>
        <dbReference type="ARBA" id="ARBA00022801"/>
    </source>
</evidence>
<evidence type="ECO:0000256" key="1">
    <source>
        <dbReference type="ARBA" id="ARBA00022670"/>
    </source>
</evidence>
<feature type="region of interest" description="Disordered" evidence="9">
    <location>
        <begin position="36"/>
        <end position="57"/>
    </location>
</feature>
<keyword evidence="7" id="KW-0378">Hydrolase</keyword>
<organism evidence="11 12">
    <name type="scientific">Carya illinoinensis</name>
    <name type="common">Pecan</name>
    <dbReference type="NCBI Taxonomy" id="32201"/>
    <lineage>
        <taxon>Eukaryota</taxon>
        <taxon>Viridiplantae</taxon>
        <taxon>Streptophyta</taxon>
        <taxon>Embryophyta</taxon>
        <taxon>Tracheophyta</taxon>
        <taxon>Spermatophyta</taxon>
        <taxon>Magnoliopsida</taxon>
        <taxon>eudicotyledons</taxon>
        <taxon>Gunneridae</taxon>
        <taxon>Pentapetalae</taxon>
        <taxon>rosids</taxon>
        <taxon>fabids</taxon>
        <taxon>Fagales</taxon>
        <taxon>Juglandaceae</taxon>
        <taxon>Carya</taxon>
    </lineage>
</organism>
<evidence type="ECO:0000256" key="3">
    <source>
        <dbReference type="ARBA" id="ARBA00022695"/>
    </source>
</evidence>
<keyword evidence="6" id="KW-0255">Endonuclease</keyword>
<keyword evidence="2" id="KW-0808">Transferase</keyword>
<evidence type="ECO:0000256" key="2">
    <source>
        <dbReference type="ARBA" id="ARBA00022679"/>
    </source>
</evidence>
<dbReference type="Proteomes" id="UP000811246">
    <property type="component" value="Chromosome 1"/>
</dbReference>
<feature type="domain" description="Reverse transcriptase RNase H-like" evidence="10">
    <location>
        <begin position="176"/>
        <end position="274"/>
    </location>
</feature>
<evidence type="ECO:0000256" key="9">
    <source>
        <dbReference type="SAM" id="MobiDB-lite"/>
    </source>
</evidence>
<dbReference type="AlphaFoldDB" id="A0A922G1C7"/>
<dbReference type="InterPro" id="IPR051320">
    <property type="entry name" value="Viral_Replic_Matur_Polypro"/>
</dbReference>
<dbReference type="GO" id="GO:0004519">
    <property type="term" value="F:endonuclease activity"/>
    <property type="evidence" value="ECO:0007669"/>
    <property type="project" value="UniProtKB-KW"/>
</dbReference>
<keyword evidence="3" id="KW-0548">Nucleotidyltransferase</keyword>
<proteinExistence type="predicted"/>
<dbReference type="Pfam" id="PF17917">
    <property type="entry name" value="RT_RNaseH"/>
    <property type="match status" value="1"/>
</dbReference>
<evidence type="ECO:0000313" key="12">
    <source>
        <dbReference type="Proteomes" id="UP000811246"/>
    </source>
</evidence>
<dbReference type="PANTHER" id="PTHR33064">
    <property type="entry name" value="POL PROTEIN"/>
    <property type="match status" value="1"/>
</dbReference>
<evidence type="ECO:0000256" key="5">
    <source>
        <dbReference type="ARBA" id="ARBA00022750"/>
    </source>
</evidence>
<dbReference type="PANTHER" id="PTHR33064:SF37">
    <property type="entry name" value="RIBONUCLEASE H"/>
    <property type="match status" value="1"/>
</dbReference>
<comment type="caution">
    <text evidence="11">The sequence shown here is derived from an EMBL/GenBank/DDBJ whole genome shotgun (WGS) entry which is preliminary data.</text>
</comment>
<dbReference type="GO" id="GO:0003964">
    <property type="term" value="F:RNA-directed DNA polymerase activity"/>
    <property type="evidence" value="ECO:0007669"/>
    <property type="project" value="UniProtKB-KW"/>
</dbReference>
<accession>A0A922G1C7</accession>